<evidence type="ECO:0000313" key="6">
    <source>
        <dbReference type="EMBL" id="MFC0317086.1"/>
    </source>
</evidence>
<keyword evidence="1" id="KW-0677">Repeat</keyword>
<dbReference type="Pfam" id="PF00005">
    <property type="entry name" value="ABC_tran"/>
    <property type="match status" value="2"/>
</dbReference>
<feature type="domain" description="ABC transporter" evidence="5">
    <location>
        <begin position="337"/>
        <end position="527"/>
    </location>
</feature>
<dbReference type="InterPro" id="IPR003439">
    <property type="entry name" value="ABC_transporter-like_ATP-bd"/>
</dbReference>
<dbReference type="InterPro" id="IPR003593">
    <property type="entry name" value="AAA+_ATPase"/>
</dbReference>
<gene>
    <name evidence="6" type="ORF">ACFFI0_02150</name>
</gene>
<dbReference type="Proteomes" id="UP001589774">
    <property type="component" value="Unassembled WGS sequence"/>
</dbReference>
<comment type="caution">
    <text evidence="6">The sequence shown here is derived from an EMBL/GenBank/DDBJ whole genome shotgun (WGS) entry which is preliminary data.</text>
</comment>
<keyword evidence="3 6" id="KW-0067">ATP-binding</keyword>
<dbReference type="PANTHER" id="PTHR19211:SF6">
    <property type="entry name" value="BLL7188 PROTEIN"/>
    <property type="match status" value="1"/>
</dbReference>
<dbReference type="PANTHER" id="PTHR19211">
    <property type="entry name" value="ATP-BINDING TRANSPORT PROTEIN-RELATED"/>
    <property type="match status" value="1"/>
</dbReference>
<keyword evidence="2" id="KW-0547">Nucleotide-binding</keyword>
<evidence type="ECO:0000256" key="1">
    <source>
        <dbReference type="ARBA" id="ARBA00022737"/>
    </source>
</evidence>
<evidence type="ECO:0000256" key="3">
    <source>
        <dbReference type="ARBA" id="ARBA00022840"/>
    </source>
</evidence>
<evidence type="ECO:0000256" key="4">
    <source>
        <dbReference type="SAM" id="MobiDB-lite"/>
    </source>
</evidence>
<dbReference type="PROSITE" id="PS00211">
    <property type="entry name" value="ABC_TRANSPORTER_1"/>
    <property type="match status" value="1"/>
</dbReference>
<dbReference type="PROSITE" id="PS50893">
    <property type="entry name" value="ABC_TRANSPORTER_2"/>
    <property type="match status" value="2"/>
</dbReference>
<dbReference type="InterPro" id="IPR017871">
    <property type="entry name" value="ABC_transporter-like_CS"/>
</dbReference>
<evidence type="ECO:0000259" key="5">
    <source>
        <dbReference type="PROSITE" id="PS50893"/>
    </source>
</evidence>
<dbReference type="EMBL" id="JBHLWO010000001">
    <property type="protein sequence ID" value="MFC0317086.1"/>
    <property type="molecule type" value="Genomic_DNA"/>
</dbReference>
<dbReference type="InterPro" id="IPR050611">
    <property type="entry name" value="ABCF"/>
</dbReference>
<name>A0ABV6HDX4_9SPHI</name>
<dbReference type="SUPFAM" id="SSF52540">
    <property type="entry name" value="P-loop containing nucleoside triphosphate hydrolases"/>
    <property type="match status" value="2"/>
</dbReference>
<sequence length="527" mass="59978">MLILRNVSYIHPDKELLFDNINLTVNNHDKIALIGNNGSGKSTLLKIISGELKATGEVMTVTRPYYVPQIFGQFNHLTIAQALRVEEKLHALREILEGRATEELMDLLADDWTIDERCREALDRWQLKDLNLEQGMDTLSGGQRTKVFLAGISIHQPDFILLDEPSNHLDAVSRKLLYEFIESTSSTLLIVSHDRTLLNLLNTVCELNKQGIAVYGGNYDFYIDQKNTETIALNQDIKSKEKALRKAKERERETIERQQKLDARGKKKQEKAGIARIMMNTLRNNAEKSSSKIKSVHTEKIDGISQELHTLRSAVADLDKIKLGFEDSVLHKGKLLFTAVDINFAYKEHQLWRKNLSFQIASGERINLAGSNGSGKTTLINIILGQLSPSLGNTWRAINKAIYIDQDYSLIRNELTVYEQAQRYNEAALEEHEVKVRLNRFLFTKDDWNKPCSTLSGGERMRLILCCLNLGNNSPDVIILDEPTNNLDIQNIEILTIAIKEYRGTLIVVSHDTYFLEQIGIERTIYL</sequence>
<dbReference type="CDD" id="cd03221">
    <property type="entry name" value="ABCF_EF-3"/>
    <property type="match status" value="2"/>
</dbReference>
<feature type="domain" description="ABC transporter" evidence="5">
    <location>
        <begin position="2"/>
        <end position="235"/>
    </location>
</feature>
<proteinExistence type="predicted"/>
<feature type="region of interest" description="Disordered" evidence="4">
    <location>
        <begin position="245"/>
        <end position="270"/>
    </location>
</feature>
<keyword evidence="7" id="KW-1185">Reference proteome</keyword>
<dbReference type="Gene3D" id="3.40.50.300">
    <property type="entry name" value="P-loop containing nucleotide triphosphate hydrolases"/>
    <property type="match status" value="2"/>
</dbReference>
<feature type="compositionally biased region" description="Basic and acidic residues" evidence="4">
    <location>
        <begin position="245"/>
        <end position="264"/>
    </location>
</feature>
<dbReference type="GO" id="GO:0005524">
    <property type="term" value="F:ATP binding"/>
    <property type="evidence" value="ECO:0007669"/>
    <property type="project" value="UniProtKB-KW"/>
</dbReference>
<evidence type="ECO:0000313" key="7">
    <source>
        <dbReference type="Proteomes" id="UP001589774"/>
    </source>
</evidence>
<protein>
    <submittedName>
        <fullName evidence="6">ABC-F family ATP-binding cassette domain-containing protein</fullName>
    </submittedName>
</protein>
<accession>A0ABV6HDX4</accession>
<dbReference type="RefSeq" id="WP_130854857.1">
    <property type="nucleotide sequence ID" value="NZ_JBHLWO010000001.1"/>
</dbReference>
<dbReference type="InterPro" id="IPR027417">
    <property type="entry name" value="P-loop_NTPase"/>
</dbReference>
<dbReference type="SMART" id="SM00382">
    <property type="entry name" value="AAA"/>
    <property type="match status" value="2"/>
</dbReference>
<evidence type="ECO:0000256" key="2">
    <source>
        <dbReference type="ARBA" id="ARBA00022741"/>
    </source>
</evidence>
<reference evidence="6 7" key="1">
    <citation type="submission" date="2024-09" db="EMBL/GenBank/DDBJ databases">
        <authorList>
            <person name="Sun Q."/>
            <person name="Mori K."/>
        </authorList>
    </citation>
    <scope>NUCLEOTIDE SEQUENCE [LARGE SCALE GENOMIC DNA]</scope>
    <source>
        <strain evidence="6 7">CCM 7765</strain>
    </source>
</reference>
<organism evidence="6 7">
    <name type="scientific">Olivibacter oleidegradans</name>
    <dbReference type="NCBI Taxonomy" id="760123"/>
    <lineage>
        <taxon>Bacteria</taxon>
        <taxon>Pseudomonadati</taxon>
        <taxon>Bacteroidota</taxon>
        <taxon>Sphingobacteriia</taxon>
        <taxon>Sphingobacteriales</taxon>
        <taxon>Sphingobacteriaceae</taxon>
        <taxon>Olivibacter</taxon>
    </lineage>
</organism>